<dbReference type="EMBL" id="CM041552">
    <property type="protein sequence ID" value="KAI3354520.1"/>
    <property type="molecule type" value="Genomic_DNA"/>
</dbReference>
<proteinExistence type="predicted"/>
<reference evidence="1" key="1">
    <citation type="submission" date="2022-04" db="EMBL/GenBank/DDBJ databases">
        <title>Jade perch genome.</title>
        <authorList>
            <person name="Chao B."/>
        </authorList>
    </citation>
    <scope>NUCLEOTIDE SEQUENCE</scope>
    <source>
        <strain evidence="1">CB-2022</strain>
    </source>
</reference>
<protein>
    <submittedName>
        <fullName evidence="1">Uncharacterized protein</fullName>
    </submittedName>
</protein>
<evidence type="ECO:0000313" key="2">
    <source>
        <dbReference type="Proteomes" id="UP000831701"/>
    </source>
</evidence>
<dbReference type="Proteomes" id="UP000831701">
    <property type="component" value="Chromosome 22"/>
</dbReference>
<accession>A0ACB8VGD4</accession>
<sequence>MTASSVAHSVGKHPTAKEERKLRKPLIERKRRERINNCLDQLKETVIGAFRLDQSKLEKADILEMTVKHLQNIQSNKLNDPTLGLEAQQKYSTGYIQCMHEVHNMLLTCEWMDKTLGSRLLNHLLRSLPRSTDERHLQPNTPQHDVPPPAGQGASLRGDPHPGRQLQREGPTCHVAGHREGPALHSSHLGMLEMWRPWRKQQREKPHKRRSDPTSMAPSARPSSTAPGAEDEESDYGIQRADRKTRKPLVEKKRRARINESLQELRTLLADTDFHSKMENAEVLEMTVKKVEDILKNRTQETDALNRDASERFAAGYIQCMHEVHMFVSSCPGIDATVAAELLNHLLECMPLNEDHLQDVLMDLITDTPGSNGSTWHGGGEALCTSLASPGGRSLSSGSSSALSPAPSIMSSEDLCSDLDETDSEHNQSSIEGMENREALSMPTMTYPRSMWRPW</sequence>
<evidence type="ECO:0000313" key="1">
    <source>
        <dbReference type="EMBL" id="KAI3354520.1"/>
    </source>
</evidence>
<organism evidence="1 2">
    <name type="scientific">Scortum barcoo</name>
    <name type="common">barcoo grunter</name>
    <dbReference type="NCBI Taxonomy" id="214431"/>
    <lineage>
        <taxon>Eukaryota</taxon>
        <taxon>Metazoa</taxon>
        <taxon>Chordata</taxon>
        <taxon>Craniata</taxon>
        <taxon>Vertebrata</taxon>
        <taxon>Euteleostomi</taxon>
        <taxon>Actinopterygii</taxon>
        <taxon>Neopterygii</taxon>
        <taxon>Teleostei</taxon>
        <taxon>Neoteleostei</taxon>
        <taxon>Acanthomorphata</taxon>
        <taxon>Eupercaria</taxon>
        <taxon>Centrarchiformes</taxon>
        <taxon>Terapontoidei</taxon>
        <taxon>Terapontidae</taxon>
        <taxon>Scortum</taxon>
    </lineage>
</organism>
<gene>
    <name evidence="1" type="ORF">L3Q82_019029</name>
</gene>
<name>A0ACB8VGD4_9TELE</name>
<comment type="caution">
    <text evidence="1">The sequence shown here is derived from an EMBL/GenBank/DDBJ whole genome shotgun (WGS) entry which is preliminary data.</text>
</comment>
<keyword evidence="2" id="KW-1185">Reference proteome</keyword>